<dbReference type="Proteomes" id="UP001415857">
    <property type="component" value="Unassembled WGS sequence"/>
</dbReference>
<organism evidence="2 3">
    <name type="scientific">Liquidambar formosana</name>
    <name type="common">Formosan gum</name>
    <dbReference type="NCBI Taxonomy" id="63359"/>
    <lineage>
        <taxon>Eukaryota</taxon>
        <taxon>Viridiplantae</taxon>
        <taxon>Streptophyta</taxon>
        <taxon>Embryophyta</taxon>
        <taxon>Tracheophyta</taxon>
        <taxon>Spermatophyta</taxon>
        <taxon>Magnoliopsida</taxon>
        <taxon>eudicotyledons</taxon>
        <taxon>Gunneridae</taxon>
        <taxon>Pentapetalae</taxon>
        <taxon>Saxifragales</taxon>
        <taxon>Altingiaceae</taxon>
        <taxon>Liquidambar</taxon>
    </lineage>
</organism>
<name>A0AAP0WX27_LIQFO</name>
<evidence type="ECO:0008006" key="4">
    <source>
        <dbReference type="Google" id="ProtNLM"/>
    </source>
</evidence>
<feature type="chain" id="PRO_5042933618" description="Secreted protein" evidence="1">
    <location>
        <begin position="24"/>
        <end position="113"/>
    </location>
</feature>
<dbReference type="AlphaFoldDB" id="A0AAP0WX27"/>
<sequence>MSPRTRSVKEFVFLWGGTLSLLAAVCCGSFQLGECGVEDMRLDALRLLRSSLPGTGICRARGAEGKRKVRTSMSTGVYEDGVAALHGWFDCERSFGSDTLKQGDDHRRECVMW</sequence>
<gene>
    <name evidence="2" type="ORF">L1049_013701</name>
</gene>
<evidence type="ECO:0000313" key="2">
    <source>
        <dbReference type="EMBL" id="KAK9280016.1"/>
    </source>
</evidence>
<reference evidence="2 3" key="1">
    <citation type="journal article" date="2024" name="Plant J.">
        <title>Genome sequences and population genomics reveal climatic adaptation and genomic divergence between two closely related sweetgum species.</title>
        <authorList>
            <person name="Xu W.Q."/>
            <person name="Ren C.Q."/>
            <person name="Zhang X.Y."/>
            <person name="Comes H.P."/>
            <person name="Liu X.H."/>
            <person name="Li Y.G."/>
            <person name="Kettle C.J."/>
            <person name="Jalonen R."/>
            <person name="Gaisberger H."/>
            <person name="Ma Y.Z."/>
            <person name="Qiu Y.X."/>
        </authorList>
    </citation>
    <scope>NUCLEOTIDE SEQUENCE [LARGE SCALE GENOMIC DNA]</scope>
    <source>
        <strain evidence="2">Hangzhou</strain>
    </source>
</reference>
<dbReference type="EMBL" id="JBBPBK010000008">
    <property type="protein sequence ID" value="KAK9280016.1"/>
    <property type="molecule type" value="Genomic_DNA"/>
</dbReference>
<protein>
    <recommendedName>
        <fullName evidence="4">Secreted protein</fullName>
    </recommendedName>
</protein>
<feature type="signal peptide" evidence="1">
    <location>
        <begin position="1"/>
        <end position="23"/>
    </location>
</feature>
<accession>A0AAP0WX27</accession>
<keyword evidence="3" id="KW-1185">Reference proteome</keyword>
<comment type="caution">
    <text evidence="2">The sequence shown here is derived from an EMBL/GenBank/DDBJ whole genome shotgun (WGS) entry which is preliminary data.</text>
</comment>
<proteinExistence type="predicted"/>
<evidence type="ECO:0000256" key="1">
    <source>
        <dbReference type="SAM" id="SignalP"/>
    </source>
</evidence>
<evidence type="ECO:0000313" key="3">
    <source>
        <dbReference type="Proteomes" id="UP001415857"/>
    </source>
</evidence>
<keyword evidence="1" id="KW-0732">Signal</keyword>